<dbReference type="EMBL" id="CP048104">
    <property type="protein sequence ID" value="QKG84126.1"/>
    <property type="molecule type" value="Genomic_DNA"/>
</dbReference>
<dbReference type="InterPro" id="IPR001626">
    <property type="entry name" value="ABC_TroCD"/>
</dbReference>
<feature type="transmembrane region" description="Helical" evidence="11">
    <location>
        <begin position="70"/>
        <end position="90"/>
    </location>
</feature>
<dbReference type="PANTHER" id="PTHR30477:SF3">
    <property type="entry name" value="METAL TRANSPORT SYSTEM MEMBRANE PROTEIN CT_069-RELATED"/>
    <property type="match status" value="1"/>
</dbReference>
<dbReference type="KEGG" id="kpul:GXN76_06310"/>
<feature type="transmembrane region" description="Helical" evidence="11">
    <location>
        <begin position="16"/>
        <end position="39"/>
    </location>
</feature>
<feature type="transmembrane region" description="Helical" evidence="11">
    <location>
        <begin position="259"/>
        <end position="278"/>
    </location>
</feature>
<dbReference type="Gene3D" id="1.10.10.10">
    <property type="entry name" value="Winged helix-like DNA-binding domain superfamily/Winged helix DNA-binding domain"/>
    <property type="match status" value="1"/>
</dbReference>
<feature type="transmembrane region" description="Helical" evidence="11">
    <location>
        <begin position="102"/>
        <end position="120"/>
    </location>
</feature>
<accession>A0A7D4B253</accession>
<dbReference type="RefSeq" id="WP_173221522.1">
    <property type="nucleotide sequence ID" value="NZ_CP048104.1"/>
</dbReference>
<keyword evidence="13" id="KW-1185">Reference proteome</keyword>
<feature type="transmembrane region" description="Helical" evidence="11">
    <location>
        <begin position="208"/>
        <end position="226"/>
    </location>
</feature>
<evidence type="ECO:0000256" key="7">
    <source>
        <dbReference type="ARBA" id="ARBA00023136"/>
    </source>
</evidence>
<dbReference type="Pfam" id="PF00950">
    <property type="entry name" value="ABC-3"/>
    <property type="match status" value="1"/>
</dbReference>
<dbReference type="CDD" id="cd06550">
    <property type="entry name" value="TM_ABC_iron-siderophores_like"/>
    <property type="match status" value="1"/>
</dbReference>
<dbReference type="FunFam" id="1.10.3470.10:FF:000003">
    <property type="entry name" value="Iron ABC transporter permease SitD"/>
    <property type="match status" value="1"/>
</dbReference>
<dbReference type="GO" id="GO:0010043">
    <property type="term" value="P:response to zinc ion"/>
    <property type="evidence" value="ECO:0007669"/>
    <property type="project" value="TreeGrafter"/>
</dbReference>
<evidence type="ECO:0000256" key="3">
    <source>
        <dbReference type="ARBA" id="ARBA00022448"/>
    </source>
</evidence>
<keyword evidence="6 11" id="KW-1133">Transmembrane helix</keyword>
<evidence type="ECO:0000256" key="11">
    <source>
        <dbReference type="SAM" id="Phobius"/>
    </source>
</evidence>
<dbReference type="GO" id="GO:0043190">
    <property type="term" value="C:ATP-binding cassette (ABC) transporter complex"/>
    <property type="evidence" value="ECO:0007669"/>
    <property type="project" value="InterPro"/>
</dbReference>
<evidence type="ECO:0000313" key="13">
    <source>
        <dbReference type="Proteomes" id="UP000503088"/>
    </source>
</evidence>
<feature type="transmembrane region" description="Helical" evidence="11">
    <location>
        <begin position="233"/>
        <end position="253"/>
    </location>
</feature>
<keyword evidence="7 11" id="KW-0472">Membrane</keyword>
<keyword evidence="3 10" id="KW-0813">Transport</keyword>
<dbReference type="InterPro" id="IPR037294">
    <property type="entry name" value="ABC_BtuC-like"/>
</dbReference>
<dbReference type="InterPro" id="IPR036388">
    <property type="entry name" value="WH-like_DNA-bd_sf"/>
</dbReference>
<keyword evidence="5 10" id="KW-0812">Transmembrane</keyword>
<dbReference type="SUPFAM" id="SSF81345">
    <property type="entry name" value="ABC transporter involved in vitamin B12 uptake, BtuC"/>
    <property type="match status" value="1"/>
</dbReference>
<feature type="transmembrane region" description="Helical" evidence="11">
    <location>
        <begin position="46"/>
        <end position="64"/>
    </location>
</feature>
<dbReference type="Proteomes" id="UP000503088">
    <property type="component" value="Chromosome"/>
</dbReference>
<evidence type="ECO:0000256" key="1">
    <source>
        <dbReference type="ARBA" id="ARBA00004651"/>
    </source>
</evidence>
<name>A0A7D4B253_9BACL</name>
<evidence type="ECO:0000256" key="4">
    <source>
        <dbReference type="ARBA" id="ARBA00022475"/>
    </source>
</evidence>
<reference evidence="12 13" key="1">
    <citation type="submission" date="2020-01" db="EMBL/GenBank/DDBJ databases">
        <authorList>
            <person name="Gulvik C.A."/>
            <person name="Batra D.G."/>
        </authorList>
    </citation>
    <scope>NUCLEOTIDE SEQUENCE [LARGE SCALE GENOMIC DNA]</scope>
    <source>
        <strain evidence="12 13">W9323</strain>
    </source>
</reference>
<organism evidence="12 13">
    <name type="scientific">Kroppenstedtia pulmonis</name>
    <dbReference type="NCBI Taxonomy" id="1380685"/>
    <lineage>
        <taxon>Bacteria</taxon>
        <taxon>Bacillati</taxon>
        <taxon>Bacillota</taxon>
        <taxon>Bacilli</taxon>
        <taxon>Bacillales</taxon>
        <taxon>Thermoactinomycetaceae</taxon>
        <taxon>Kroppenstedtia</taxon>
    </lineage>
</organism>
<dbReference type="Gene3D" id="1.10.3470.10">
    <property type="entry name" value="ABC transporter involved in vitamin B12 uptake, BtuC"/>
    <property type="match status" value="1"/>
</dbReference>
<sequence length="439" mass="48035">MNIIESIQLFISNPNALWVLTGTVLLGLSSGVLGSFAFLRNRGLMGDVLAHSALPGICLAFLLTGSKSPFFFLIGATITGILASMAINGITRFSRIKEDTALGLTLSIFFGIGIVFLTQIQHSANGNQSGLDKFLFGQSASLVGEDVYVMGGAAILLLILCLLFFKEFKILCFDPNFGRSLGFPIAGLDFFLMLLLVIAVVIGLQAAGVVLVVALIVTPAAAARYWTERLDVMLVLSGILGAISGALGTVLSAQTSNLPTGPLIVLAATIVFLISMFFSPKRGLLSKWIRLATARRKVARESVLEVLYESMEEKGMNRVSIPTIMKKHVMTSRFLHSILRTLKKDGLIQLEREKGIEWVKGTDAGWKAAYDTVLNARMTEVWMMNESRIGGNIRDRDTGTVTENIPTELFEELWRLLVEYGREPRWNPYKHPQKGGETS</sequence>
<dbReference type="AlphaFoldDB" id="A0A7D4B253"/>
<protein>
    <recommendedName>
        <fullName evidence="9">Manganese transport system membrane protein MntC</fullName>
    </recommendedName>
</protein>
<evidence type="ECO:0000256" key="9">
    <source>
        <dbReference type="ARBA" id="ARBA00073179"/>
    </source>
</evidence>
<feature type="transmembrane region" description="Helical" evidence="11">
    <location>
        <begin position="177"/>
        <end position="202"/>
    </location>
</feature>
<evidence type="ECO:0000256" key="6">
    <source>
        <dbReference type="ARBA" id="ARBA00022989"/>
    </source>
</evidence>
<evidence type="ECO:0000256" key="8">
    <source>
        <dbReference type="ARBA" id="ARBA00057828"/>
    </source>
</evidence>
<evidence type="ECO:0000256" key="2">
    <source>
        <dbReference type="ARBA" id="ARBA00008034"/>
    </source>
</evidence>
<dbReference type="GO" id="GO:0071281">
    <property type="term" value="P:cellular response to iron ion"/>
    <property type="evidence" value="ECO:0007669"/>
    <property type="project" value="UniProtKB-ARBA"/>
</dbReference>
<comment type="subcellular location">
    <subcellularLocation>
        <location evidence="1 10">Cell membrane</location>
        <topology evidence="1 10">Multi-pass membrane protein</topology>
    </subcellularLocation>
</comment>
<proteinExistence type="inferred from homology"/>
<keyword evidence="4" id="KW-1003">Cell membrane</keyword>
<comment type="function">
    <text evidence="8">This protein is probably a component of a manganese permease, a binding protein-dependent, ATP-driven transport system.</text>
</comment>
<feature type="transmembrane region" description="Helical" evidence="11">
    <location>
        <begin position="147"/>
        <end position="165"/>
    </location>
</feature>
<dbReference type="GO" id="GO:0055085">
    <property type="term" value="P:transmembrane transport"/>
    <property type="evidence" value="ECO:0007669"/>
    <property type="project" value="InterPro"/>
</dbReference>
<dbReference type="PANTHER" id="PTHR30477">
    <property type="entry name" value="ABC-TRANSPORTER METAL-BINDING PROTEIN"/>
    <property type="match status" value="1"/>
</dbReference>
<comment type="similarity">
    <text evidence="2 10">Belongs to the ABC-3 integral membrane protein family.</text>
</comment>
<evidence type="ECO:0000256" key="5">
    <source>
        <dbReference type="ARBA" id="ARBA00022692"/>
    </source>
</evidence>
<evidence type="ECO:0000256" key="10">
    <source>
        <dbReference type="RuleBase" id="RU003943"/>
    </source>
</evidence>
<evidence type="ECO:0000313" key="12">
    <source>
        <dbReference type="EMBL" id="QKG84126.1"/>
    </source>
</evidence>
<gene>
    <name evidence="12" type="ORF">GXN76_06310</name>
</gene>